<dbReference type="InterPro" id="IPR036390">
    <property type="entry name" value="WH_DNA-bd_sf"/>
</dbReference>
<dbReference type="EMBL" id="AP014548">
    <property type="protein sequence ID" value="BAO56613.1"/>
    <property type="molecule type" value="Genomic_DNA"/>
</dbReference>
<dbReference type="RefSeq" id="WP_041497115.1">
    <property type="nucleotide sequence ID" value="NZ_AP014548.1"/>
</dbReference>
<dbReference type="KEGG" id="nmf:NMS_2604"/>
<dbReference type="InterPro" id="IPR036388">
    <property type="entry name" value="WH-like_DNA-bd_sf"/>
</dbReference>
<dbReference type="Gene3D" id="1.10.10.10">
    <property type="entry name" value="Winged helix-like DNA-binding domain superfamily/Winged helix DNA-binding domain"/>
    <property type="match status" value="1"/>
</dbReference>
<accession>W8VWT6</accession>
<dbReference type="STRING" id="1454201.NMS_2604"/>
<dbReference type="HOGENOM" id="CLU_083287_27_2_10"/>
<sequence length="146" mass="16574">MKKSAPAAIPLSRKLITTIIKKATELNEAIAQVLKEESLTTQQFNVLRILRGRHGEPASLQDVSKDMLHSNSNTTRVVDKLVSKNYVDRIQSPEDRRQIELTITDNGLELLSRLDARVDQIEALLTKNISEIEMQELINKLHHINN</sequence>
<protein>
    <submittedName>
        <fullName evidence="2">Transcriptional regulator, MarR family</fullName>
    </submittedName>
</protein>
<name>W8VWT6_9FLAO</name>
<keyword evidence="3" id="KW-1185">Reference proteome</keyword>
<dbReference type="Proteomes" id="UP000031760">
    <property type="component" value="Chromosome"/>
</dbReference>
<dbReference type="InterPro" id="IPR000835">
    <property type="entry name" value="HTH_MarR-typ"/>
</dbReference>
<dbReference type="SUPFAM" id="SSF46785">
    <property type="entry name" value="Winged helix' DNA-binding domain"/>
    <property type="match status" value="1"/>
</dbReference>
<dbReference type="GO" id="GO:0003700">
    <property type="term" value="F:DNA-binding transcription factor activity"/>
    <property type="evidence" value="ECO:0007669"/>
    <property type="project" value="InterPro"/>
</dbReference>
<dbReference type="AlphaFoldDB" id="W8VWT6"/>
<dbReference type="GO" id="GO:0006950">
    <property type="term" value="P:response to stress"/>
    <property type="evidence" value="ECO:0007669"/>
    <property type="project" value="TreeGrafter"/>
</dbReference>
<dbReference type="PANTHER" id="PTHR33164:SF99">
    <property type="entry name" value="MARR FAMILY REGULATORY PROTEIN"/>
    <property type="match status" value="1"/>
</dbReference>
<evidence type="ECO:0000313" key="3">
    <source>
        <dbReference type="Proteomes" id="UP000031760"/>
    </source>
</evidence>
<feature type="domain" description="HTH marR-type" evidence="1">
    <location>
        <begin position="12"/>
        <end position="146"/>
    </location>
</feature>
<dbReference type="PROSITE" id="PS50995">
    <property type="entry name" value="HTH_MARR_2"/>
    <property type="match status" value="1"/>
</dbReference>
<organism evidence="2 3">
    <name type="scientific">Nonlabens marinus S1-08</name>
    <dbReference type="NCBI Taxonomy" id="1454201"/>
    <lineage>
        <taxon>Bacteria</taxon>
        <taxon>Pseudomonadati</taxon>
        <taxon>Bacteroidota</taxon>
        <taxon>Flavobacteriia</taxon>
        <taxon>Flavobacteriales</taxon>
        <taxon>Flavobacteriaceae</taxon>
        <taxon>Nonlabens</taxon>
    </lineage>
</organism>
<gene>
    <name evidence="2" type="ORF">NMS_2604</name>
</gene>
<dbReference type="SMART" id="SM00347">
    <property type="entry name" value="HTH_MARR"/>
    <property type="match status" value="1"/>
</dbReference>
<evidence type="ECO:0000313" key="2">
    <source>
        <dbReference type="EMBL" id="BAO56613.1"/>
    </source>
</evidence>
<dbReference type="OrthoDB" id="763883at2"/>
<dbReference type="Pfam" id="PF01047">
    <property type="entry name" value="MarR"/>
    <property type="match status" value="1"/>
</dbReference>
<proteinExistence type="predicted"/>
<dbReference type="PANTHER" id="PTHR33164">
    <property type="entry name" value="TRANSCRIPTIONAL REGULATOR, MARR FAMILY"/>
    <property type="match status" value="1"/>
</dbReference>
<dbReference type="InterPro" id="IPR039422">
    <property type="entry name" value="MarR/SlyA-like"/>
</dbReference>
<reference evidence="2 3" key="1">
    <citation type="journal article" date="2014" name="Proc. Natl. Acad. Sci. U.S.A.">
        <title>Functional characterization of flavobacteria rhodopsins reveals a unique class of light-driven chloride pump in bacteria.</title>
        <authorList>
            <person name="Yoshizawa S."/>
            <person name="Kumagai Y."/>
            <person name="Kim H."/>
            <person name="Ogura Y."/>
            <person name="Hayashi T."/>
            <person name="Iwasaki W."/>
            <person name="DeLong E.F."/>
            <person name="Kogure K."/>
        </authorList>
    </citation>
    <scope>NUCLEOTIDE SEQUENCE [LARGE SCALE GENOMIC DNA]</scope>
    <source>
        <strain evidence="2 3">S1-08</strain>
    </source>
</reference>
<evidence type="ECO:0000259" key="1">
    <source>
        <dbReference type="PROSITE" id="PS50995"/>
    </source>
</evidence>
<dbReference type="PRINTS" id="PR00598">
    <property type="entry name" value="HTHMARR"/>
</dbReference>